<dbReference type="RefSeq" id="WP_191865739.1">
    <property type="nucleotide sequence ID" value="NZ_BMZC01000004.1"/>
</dbReference>
<dbReference type="InterPro" id="IPR004358">
    <property type="entry name" value="Sig_transdc_His_kin-like_C"/>
</dbReference>
<dbReference type="InterPro" id="IPR003594">
    <property type="entry name" value="HATPase_dom"/>
</dbReference>
<evidence type="ECO:0000256" key="1">
    <source>
        <dbReference type="ARBA" id="ARBA00000085"/>
    </source>
</evidence>
<evidence type="ECO:0000259" key="13">
    <source>
        <dbReference type="PROSITE" id="PS50110"/>
    </source>
</evidence>
<dbReference type="EC" id="2.7.13.3" evidence="3"/>
<keyword evidence="10" id="KW-0175">Coiled coil</keyword>
<dbReference type="Gene3D" id="3.30.565.10">
    <property type="entry name" value="Histidine kinase-like ATPase, C-terminal domain"/>
    <property type="match status" value="1"/>
</dbReference>
<dbReference type="PROSITE" id="PS50110">
    <property type="entry name" value="RESPONSE_REGULATORY"/>
    <property type="match status" value="2"/>
</dbReference>
<evidence type="ECO:0000313" key="15">
    <source>
        <dbReference type="Proteomes" id="UP000622604"/>
    </source>
</evidence>
<dbReference type="PROSITE" id="PS50109">
    <property type="entry name" value="HIS_KIN"/>
    <property type="match status" value="1"/>
</dbReference>
<dbReference type="Proteomes" id="UP000622604">
    <property type="component" value="Unassembled WGS sequence"/>
</dbReference>
<dbReference type="InterPro" id="IPR005467">
    <property type="entry name" value="His_kinase_dom"/>
</dbReference>
<evidence type="ECO:0000256" key="11">
    <source>
        <dbReference type="SAM" id="Phobius"/>
    </source>
</evidence>
<dbReference type="CDD" id="cd17546">
    <property type="entry name" value="REC_hyHK_CKI1_RcsC-like"/>
    <property type="match status" value="1"/>
</dbReference>
<dbReference type="Gene3D" id="1.10.287.130">
    <property type="match status" value="1"/>
</dbReference>
<dbReference type="InterPro" id="IPR029095">
    <property type="entry name" value="NarX-like_N"/>
</dbReference>
<comment type="caution">
    <text evidence="14">The sequence shown here is derived from an EMBL/GenBank/DDBJ whole genome shotgun (WGS) entry which is preliminary data.</text>
</comment>
<keyword evidence="5 11" id="KW-0812">Transmembrane</keyword>
<dbReference type="GO" id="GO:0000155">
    <property type="term" value="F:phosphorelay sensor kinase activity"/>
    <property type="evidence" value="ECO:0007669"/>
    <property type="project" value="InterPro"/>
</dbReference>
<dbReference type="InterPro" id="IPR011006">
    <property type="entry name" value="CheY-like_superfamily"/>
</dbReference>
<keyword evidence="4 9" id="KW-0597">Phosphoprotein</keyword>
<dbReference type="Pfam" id="PF00512">
    <property type="entry name" value="HisKA"/>
    <property type="match status" value="1"/>
</dbReference>
<evidence type="ECO:0000256" key="2">
    <source>
        <dbReference type="ARBA" id="ARBA00004141"/>
    </source>
</evidence>
<comment type="subcellular location">
    <subcellularLocation>
        <location evidence="2">Membrane</location>
        <topology evidence="2">Multi-pass membrane protein</topology>
    </subcellularLocation>
</comment>
<feature type="domain" description="Response regulatory" evidence="13">
    <location>
        <begin position="471"/>
        <end position="586"/>
    </location>
</feature>
<evidence type="ECO:0000256" key="3">
    <source>
        <dbReference type="ARBA" id="ARBA00012438"/>
    </source>
</evidence>
<dbReference type="PRINTS" id="PR00344">
    <property type="entry name" value="BCTRLSENSOR"/>
</dbReference>
<dbReference type="InterPro" id="IPR036097">
    <property type="entry name" value="HisK_dim/P_sf"/>
</dbReference>
<dbReference type="CDD" id="cd00156">
    <property type="entry name" value="REC"/>
    <property type="match status" value="1"/>
</dbReference>
<name>A0A8H9M389_9ALTE</name>
<protein>
    <recommendedName>
        <fullName evidence="3">histidine kinase</fullName>
        <ecNumber evidence="3">2.7.13.3</ecNumber>
    </recommendedName>
</protein>
<dbReference type="Gene3D" id="3.40.50.2300">
    <property type="match status" value="2"/>
</dbReference>
<dbReference type="Pfam" id="PF00072">
    <property type="entry name" value="Response_reg"/>
    <property type="match status" value="2"/>
</dbReference>
<evidence type="ECO:0000313" key="14">
    <source>
        <dbReference type="EMBL" id="GGZ59111.1"/>
    </source>
</evidence>
<evidence type="ECO:0000256" key="6">
    <source>
        <dbReference type="ARBA" id="ARBA00022989"/>
    </source>
</evidence>
<evidence type="ECO:0000259" key="12">
    <source>
        <dbReference type="PROSITE" id="PS50109"/>
    </source>
</evidence>
<keyword evidence="8 11" id="KW-0472">Membrane</keyword>
<feature type="transmembrane region" description="Helical" evidence="11">
    <location>
        <begin position="12"/>
        <end position="35"/>
    </location>
</feature>
<dbReference type="SUPFAM" id="SSF52172">
    <property type="entry name" value="CheY-like"/>
    <property type="match status" value="2"/>
</dbReference>
<organism evidence="14 15">
    <name type="scientific">Paraglaciecola chathamensis</name>
    <dbReference type="NCBI Taxonomy" id="368405"/>
    <lineage>
        <taxon>Bacteria</taxon>
        <taxon>Pseudomonadati</taxon>
        <taxon>Pseudomonadota</taxon>
        <taxon>Gammaproteobacteria</taxon>
        <taxon>Alteromonadales</taxon>
        <taxon>Alteromonadaceae</taxon>
        <taxon>Paraglaciecola</taxon>
    </lineage>
</organism>
<feature type="transmembrane region" description="Helical" evidence="11">
    <location>
        <begin position="179"/>
        <end position="197"/>
    </location>
</feature>
<dbReference type="GO" id="GO:0016020">
    <property type="term" value="C:membrane"/>
    <property type="evidence" value="ECO:0007669"/>
    <property type="project" value="UniProtKB-SubCell"/>
</dbReference>
<proteinExistence type="predicted"/>
<dbReference type="CDD" id="cd16922">
    <property type="entry name" value="HATPase_EvgS-ArcB-TorS-like"/>
    <property type="match status" value="1"/>
</dbReference>
<dbReference type="SUPFAM" id="SSF47384">
    <property type="entry name" value="Homodimeric domain of signal transducing histidine kinase"/>
    <property type="match status" value="1"/>
</dbReference>
<evidence type="ECO:0000256" key="5">
    <source>
        <dbReference type="ARBA" id="ARBA00022692"/>
    </source>
</evidence>
<evidence type="ECO:0000256" key="9">
    <source>
        <dbReference type="PROSITE-ProRule" id="PRU00169"/>
    </source>
</evidence>
<dbReference type="Pfam" id="PF02518">
    <property type="entry name" value="HATPase_c"/>
    <property type="match status" value="1"/>
</dbReference>
<sequence length="720" mass="80025">MAARAGLSIRARYILALTLVAVTVTGSTLILKYIFSVQANDANIINIAGQQRMLSQRIALSISRLSACQLSTQSAHKYRQALESALSTFSGNREYLTSLSNIPPAVSFLYYGEQGLDKASQDYVADARAFLASGNTCTAPPSRFNAQNSDALLKSLDSAVHAFELAATSRVERVEKVEIFLWIFTLILLLCEALFIFRPMENKVRDALSSLKDAIQKAEEAEQQAVEANKAKSEFLASMSHELRTPMNGLFGMMELALDNPHKSGEYLKKAKNSGKQLLVLINDVLDLSKIEAGKLRIERTSLDLLQLLDDVTSVQSANARLKKLNFNYNKNTTLPSHIFGDPTRIAQIMHNLLSNAIKFTHQGEVNLDVGVQVKDKRFWLNISVQDTGIGIKPEKLKSIFNKFEQADHSTTRLHGGTGLGLSIAKQLTELMHGTLTAQSTENEGSCFVLTLPIEVDNKRIENIHPSIPLHCAIVDDLQTSREYLEHVVKAQGYKTTVFAHAAEFLTSDISQFDALLLDLSMPDINGIDVINTMQTQQLSKRPHIILVSAVIEHLECTQDIRSLIWRTHAKPVLRQELEADLRELHNLHQKREENPVESSSAHKILIVEDNEINAEVVKVMLEGAGYQVAIATDGEKAIQACIFEQYDLILMDMHMPVMDGITATIKLRTEMNFTQPIVALSANAFIEDRDNCLNAGMNDFLSKPIDKHALLTTINRQLA</sequence>
<feature type="coiled-coil region" evidence="10">
    <location>
        <begin position="201"/>
        <end position="238"/>
    </location>
</feature>
<evidence type="ECO:0000256" key="10">
    <source>
        <dbReference type="SAM" id="Coils"/>
    </source>
</evidence>
<dbReference type="PANTHER" id="PTHR45339:SF1">
    <property type="entry name" value="HYBRID SIGNAL TRANSDUCTION HISTIDINE KINASE J"/>
    <property type="match status" value="1"/>
</dbReference>
<dbReference type="EMBL" id="BMZC01000004">
    <property type="protein sequence ID" value="GGZ59111.1"/>
    <property type="molecule type" value="Genomic_DNA"/>
</dbReference>
<dbReference type="SMART" id="SM00387">
    <property type="entry name" value="HATPase_c"/>
    <property type="match status" value="1"/>
</dbReference>
<dbReference type="InterPro" id="IPR036890">
    <property type="entry name" value="HATPase_C_sf"/>
</dbReference>
<reference evidence="14 15" key="1">
    <citation type="journal article" date="2014" name="Int. J. Syst. Evol. Microbiol.">
        <title>Complete genome sequence of Corynebacterium casei LMG S-19264T (=DSM 44701T), isolated from a smear-ripened cheese.</title>
        <authorList>
            <consortium name="US DOE Joint Genome Institute (JGI-PGF)"/>
            <person name="Walter F."/>
            <person name="Albersmeier A."/>
            <person name="Kalinowski J."/>
            <person name="Ruckert C."/>
        </authorList>
    </citation>
    <scope>NUCLEOTIDE SEQUENCE [LARGE SCALE GENOMIC DNA]</scope>
    <source>
        <strain evidence="14 15">KCTC 32337</strain>
    </source>
</reference>
<dbReference type="InterPro" id="IPR003661">
    <property type="entry name" value="HisK_dim/P_dom"/>
</dbReference>
<evidence type="ECO:0000256" key="8">
    <source>
        <dbReference type="ARBA" id="ARBA00023136"/>
    </source>
</evidence>
<dbReference type="FunFam" id="3.30.565.10:FF:000010">
    <property type="entry name" value="Sensor histidine kinase RcsC"/>
    <property type="match status" value="1"/>
</dbReference>
<dbReference type="AlphaFoldDB" id="A0A8H9M389"/>
<dbReference type="InterPro" id="IPR001789">
    <property type="entry name" value="Sig_transdc_resp-reg_receiver"/>
</dbReference>
<dbReference type="SMART" id="SM00448">
    <property type="entry name" value="REC"/>
    <property type="match status" value="2"/>
</dbReference>
<evidence type="ECO:0000256" key="4">
    <source>
        <dbReference type="ARBA" id="ARBA00022553"/>
    </source>
</evidence>
<feature type="modified residue" description="4-aspartylphosphate" evidence="9">
    <location>
        <position position="519"/>
    </location>
</feature>
<comment type="catalytic activity">
    <reaction evidence="1">
        <text>ATP + protein L-histidine = ADP + protein N-phospho-L-histidine.</text>
        <dbReference type="EC" id="2.7.13.3"/>
    </reaction>
</comment>
<feature type="domain" description="Histidine kinase" evidence="12">
    <location>
        <begin position="238"/>
        <end position="456"/>
    </location>
</feature>
<keyword evidence="6 11" id="KW-1133">Transmembrane helix</keyword>
<feature type="domain" description="Response regulatory" evidence="13">
    <location>
        <begin position="604"/>
        <end position="719"/>
    </location>
</feature>
<dbReference type="CDD" id="cd00082">
    <property type="entry name" value="HisKA"/>
    <property type="match status" value="1"/>
</dbReference>
<dbReference type="Pfam" id="PF13675">
    <property type="entry name" value="PilJ"/>
    <property type="match status" value="1"/>
</dbReference>
<dbReference type="PANTHER" id="PTHR45339">
    <property type="entry name" value="HYBRID SIGNAL TRANSDUCTION HISTIDINE KINASE J"/>
    <property type="match status" value="1"/>
</dbReference>
<dbReference type="SUPFAM" id="SSF55874">
    <property type="entry name" value="ATPase domain of HSP90 chaperone/DNA topoisomerase II/histidine kinase"/>
    <property type="match status" value="1"/>
</dbReference>
<accession>A0A8H9M389</accession>
<dbReference type="SMART" id="SM00388">
    <property type="entry name" value="HisKA"/>
    <property type="match status" value="1"/>
</dbReference>
<keyword evidence="7" id="KW-0902">Two-component regulatory system</keyword>
<feature type="modified residue" description="4-aspartylphosphate" evidence="9">
    <location>
        <position position="653"/>
    </location>
</feature>
<gene>
    <name evidence="14" type="ORF">GCM10011274_16350</name>
</gene>
<evidence type="ECO:0000256" key="7">
    <source>
        <dbReference type="ARBA" id="ARBA00023012"/>
    </source>
</evidence>